<dbReference type="PANTHER" id="PTHR11733">
    <property type="entry name" value="ZINC METALLOPROTEASE FAMILY M13 NEPRILYSIN-RELATED"/>
    <property type="match status" value="1"/>
</dbReference>
<gene>
    <name evidence="2" type="ORF">HPB52_000009</name>
</gene>
<dbReference type="GO" id="GO:0016485">
    <property type="term" value="P:protein processing"/>
    <property type="evidence" value="ECO:0007669"/>
    <property type="project" value="TreeGrafter"/>
</dbReference>
<dbReference type="InterPro" id="IPR000718">
    <property type="entry name" value="Peptidase_M13"/>
</dbReference>
<reference evidence="2" key="2">
    <citation type="submission" date="2021-09" db="EMBL/GenBank/DDBJ databases">
        <authorList>
            <person name="Jia N."/>
            <person name="Wang J."/>
            <person name="Shi W."/>
            <person name="Du L."/>
            <person name="Sun Y."/>
            <person name="Zhan W."/>
            <person name="Jiang J."/>
            <person name="Wang Q."/>
            <person name="Zhang B."/>
            <person name="Ji P."/>
            <person name="Sakyi L.B."/>
            <person name="Cui X."/>
            <person name="Yuan T."/>
            <person name="Jiang B."/>
            <person name="Yang W."/>
            <person name="Lam T.T.-Y."/>
            <person name="Chang Q."/>
            <person name="Ding S."/>
            <person name="Wang X."/>
            <person name="Zhu J."/>
            <person name="Ruan X."/>
            <person name="Zhao L."/>
            <person name="Wei J."/>
            <person name="Que T."/>
            <person name="Du C."/>
            <person name="Cheng J."/>
            <person name="Dai P."/>
            <person name="Han X."/>
            <person name="Huang E."/>
            <person name="Gao Y."/>
            <person name="Liu J."/>
            <person name="Shao H."/>
            <person name="Ye R."/>
            <person name="Li L."/>
            <person name="Wei W."/>
            <person name="Wang X."/>
            <person name="Wang C."/>
            <person name="Huo Q."/>
            <person name="Li W."/>
            <person name="Guo W."/>
            <person name="Chen H."/>
            <person name="Chen S."/>
            <person name="Zhou L."/>
            <person name="Zhou L."/>
            <person name="Ni X."/>
            <person name="Tian J."/>
            <person name="Zhou Y."/>
            <person name="Sheng Y."/>
            <person name="Liu T."/>
            <person name="Pan Y."/>
            <person name="Xia L."/>
            <person name="Li J."/>
            <person name="Zhao F."/>
            <person name="Cao W."/>
        </authorList>
    </citation>
    <scope>NUCLEOTIDE SEQUENCE</scope>
    <source>
        <strain evidence="2">Rsan-2018</strain>
        <tissue evidence="2">Larvae</tissue>
    </source>
</reference>
<organism evidence="2 3">
    <name type="scientific">Rhipicephalus sanguineus</name>
    <name type="common">Brown dog tick</name>
    <name type="synonym">Ixodes sanguineus</name>
    <dbReference type="NCBI Taxonomy" id="34632"/>
    <lineage>
        <taxon>Eukaryota</taxon>
        <taxon>Metazoa</taxon>
        <taxon>Ecdysozoa</taxon>
        <taxon>Arthropoda</taxon>
        <taxon>Chelicerata</taxon>
        <taxon>Arachnida</taxon>
        <taxon>Acari</taxon>
        <taxon>Parasitiformes</taxon>
        <taxon>Ixodida</taxon>
        <taxon>Ixodoidea</taxon>
        <taxon>Ixodidae</taxon>
        <taxon>Rhipicephalinae</taxon>
        <taxon>Rhipicephalus</taxon>
        <taxon>Rhipicephalus</taxon>
    </lineage>
</organism>
<evidence type="ECO:0000256" key="1">
    <source>
        <dbReference type="SAM" id="Phobius"/>
    </source>
</evidence>
<protein>
    <submittedName>
        <fullName evidence="2">Uncharacterized protein</fullName>
    </submittedName>
</protein>
<feature type="transmembrane region" description="Helical" evidence="1">
    <location>
        <begin position="21"/>
        <end position="39"/>
    </location>
</feature>
<dbReference type="Proteomes" id="UP000821837">
    <property type="component" value="Chromosome 10"/>
</dbReference>
<name>A0A9D4T6M6_RHISA</name>
<dbReference type="Gene3D" id="3.40.390.10">
    <property type="entry name" value="Collagenase (Catalytic Domain)"/>
    <property type="match status" value="1"/>
</dbReference>
<dbReference type="PROSITE" id="PS51885">
    <property type="entry name" value="NEPRILYSIN"/>
    <property type="match status" value="1"/>
</dbReference>
<dbReference type="PANTHER" id="PTHR11733:SF241">
    <property type="entry name" value="GH26575P-RELATED"/>
    <property type="match status" value="1"/>
</dbReference>
<accession>A0A9D4T6M6</accession>
<dbReference type="SUPFAM" id="SSF55486">
    <property type="entry name" value="Metalloproteases ('zincins'), catalytic domain"/>
    <property type="match status" value="1"/>
</dbReference>
<dbReference type="InterPro" id="IPR024079">
    <property type="entry name" value="MetalloPept_cat_dom_sf"/>
</dbReference>
<dbReference type="AlphaFoldDB" id="A0A9D4T6M6"/>
<sequence>MDFRLTEPHLSPHQQTILARLGLVLLTAIVVLATLALVLTRSRRTVPLPPLLSSAGGRRMRAPARICNASTCHLAAKLLKARRPSVSPARGGVANSKGSSSSSVRTAATLYDECLKASLDHRVDVLVAFLKDVGLGFFEHVKDPVQKALELDLFYNTLFNVHRHPTWMRADGRPLVSLSARRDLEEWRHDRDRMIRRQGYATFARRHVDAVVSHENWTDESGNSSRSVDSILHHIITTEETVLGLSSAIPEDDPDRYYVIVDLSPQNGSFSSTIASPEAHVIRETAVGHPATLAYKDFLQTRVPATELADYVTWEVVRQLGPLADQQLSHGSVEGKCFDAVYHLMPYPSVLPYMEQLDSTKGWEEAELVFRDVTESLIRFMKRRGFELPFPNSSFVLDLPTASQLDAFYGELSLHETPQQEQPFLERYLSILSRVRSKEIFSIAHGDTAFTYPMPPPPTGKAQVSANGKSRAPLTWLLPPRFGADMPPALNDGGLGIDLAASVTKSAYLDHSWLDCLASFEPRADIRGEDFALARLALVAEVVEEFVDLHSELATPLMLPALESLSDEKLFFVGGCIGLCARGDPQAAHRCNVPARNLPHFAATFECPTGSYMNPQHRCPYPNRSTSA</sequence>
<dbReference type="GO" id="GO:0004222">
    <property type="term" value="F:metalloendopeptidase activity"/>
    <property type="evidence" value="ECO:0007669"/>
    <property type="project" value="InterPro"/>
</dbReference>
<dbReference type="GO" id="GO:0005886">
    <property type="term" value="C:plasma membrane"/>
    <property type="evidence" value="ECO:0007669"/>
    <property type="project" value="TreeGrafter"/>
</dbReference>
<comment type="caution">
    <text evidence="2">The sequence shown here is derived from an EMBL/GenBank/DDBJ whole genome shotgun (WGS) entry which is preliminary data.</text>
</comment>
<keyword evidence="1" id="KW-1133">Transmembrane helix</keyword>
<reference evidence="2" key="1">
    <citation type="journal article" date="2020" name="Cell">
        <title>Large-Scale Comparative Analyses of Tick Genomes Elucidate Their Genetic Diversity and Vector Capacities.</title>
        <authorList>
            <consortium name="Tick Genome and Microbiome Consortium (TIGMIC)"/>
            <person name="Jia N."/>
            <person name="Wang J."/>
            <person name="Shi W."/>
            <person name="Du L."/>
            <person name="Sun Y."/>
            <person name="Zhan W."/>
            <person name="Jiang J.F."/>
            <person name="Wang Q."/>
            <person name="Zhang B."/>
            <person name="Ji P."/>
            <person name="Bell-Sakyi L."/>
            <person name="Cui X.M."/>
            <person name="Yuan T.T."/>
            <person name="Jiang B.G."/>
            <person name="Yang W.F."/>
            <person name="Lam T.T."/>
            <person name="Chang Q.C."/>
            <person name="Ding S.J."/>
            <person name="Wang X.J."/>
            <person name="Zhu J.G."/>
            <person name="Ruan X.D."/>
            <person name="Zhao L."/>
            <person name="Wei J.T."/>
            <person name="Ye R.Z."/>
            <person name="Que T.C."/>
            <person name="Du C.H."/>
            <person name="Zhou Y.H."/>
            <person name="Cheng J.X."/>
            <person name="Dai P.F."/>
            <person name="Guo W.B."/>
            <person name="Han X.H."/>
            <person name="Huang E.J."/>
            <person name="Li L.F."/>
            <person name="Wei W."/>
            <person name="Gao Y.C."/>
            <person name="Liu J.Z."/>
            <person name="Shao H.Z."/>
            <person name="Wang X."/>
            <person name="Wang C.C."/>
            <person name="Yang T.C."/>
            <person name="Huo Q.B."/>
            <person name="Li W."/>
            <person name="Chen H.Y."/>
            <person name="Chen S.E."/>
            <person name="Zhou L.G."/>
            <person name="Ni X.B."/>
            <person name="Tian J.H."/>
            <person name="Sheng Y."/>
            <person name="Liu T."/>
            <person name="Pan Y.S."/>
            <person name="Xia L.Y."/>
            <person name="Li J."/>
            <person name="Zhao F."/>
            <person name="Cao W.C."/>
        </authorList>
    </citation>
    <scope>NUCLEOTIDE SEQUENCE</scope>
    <source>
        <strain evidence="2">Rsan-2018</strain>
    </source>
</reference>
<proteinExistence type="predicted"/>
<evidence type="ECO:0000313" key="2">
    <source>
        <dbReference type="EMBL" id="KAH7975294.1"/>
    </source>
</evidence>
<evidence type="ECO:0000313" key="3">
    <source>
        <dbReference type="Proteomes" id="UP000821837"/>
    </source>
</evidence>
<keyword evidence="3" id="KW-1185">Reference proteome</keyword>
<dbReference type="VEuPathDB" id="VectorBase:RSAN_052756"/>
<dbReference type="EMBL" id="JABSTV010001246">
    <property type="protein sequence ID" value="KAH7975294.1"/>
    <property type="molecule type" value="Genomic_DNA"/>
</dbReference>
<keyword evidence="1" id="KW-0472">Membrane</keyword>
<keyword evidence="1" id="KW-0812">Transmembrane</keyword>